<name>A0ACD2ZZ04_9AGAR</name>
<dbReference type="EMBL" id="ML209295">
    <property type="protein sequence ID" value="TFK58572.1"/>
    <property type="molecule type" value="Genomic_DNA"/>
</dbReference>
<proteinExistence type="predicted"/>
<keyword evidence="2" id="KW-1185">Reference proteome</keyword>
<gene>
    <name evidence="1" type="ORF">BDN72DRAFT_884196</name>
</gene>
<reference evidence="1 2" key="1">
    <citation type="journal article" date="2019" name="Nat. Ecol. Evol.">
        <title>Megaphylogeny resolves global patterns of mushroom evolution.</title>
        <authorList>
            <person name="Varga T."/>
            <person name="Krizsan K."/>
            <person name="Foldi C."/>
            <person name="Dima B."/>
            <person name="Sanchez-Garcia M."/>
            <person name="Sanchez-Ramirez S."/>
            <person name="Szollosi G.J."/>
            <person name="Szarkandi J.G."/>
            <person name="Papp V."/>
            <person name="Albert L."/>
            <person name="Andreopoulos W."/>
            <person name="Angelini C."/>
            <person name="Antonin V."/>
            <person name="Barry K.W."/>
            <person name="Bougher N.L."/>
            <person name="Buchanan P."/>
            <person name="Buyck B."/>
            <person name="Bense V."/>
            <person name="Catcheside P."/>
            <person name="Chovatia M."/>
            <person name="Cooper J."/>
            <person name="Damon W."/>
            <person name="Desjardin D."/>
            <person name="Finy P."/>
            <person name="Geml J."/>
            <person name="Haridas S."/>
            <person name="Hughes K."/>
            <person name="Justo A."/>
            <person name="Karasinski D."/>
            <person name="Kautmanova I."/>
            <person name="Kiss B."/>
            <person name="Kocsube S."/>
            <person name="Kotiranta H."/>
            <person name="LaButti K.M."/>
            <person name="Lechner B.E."/>
            <person name="Liimatainen K."/>
            <person name="Lipzen A."/>
            <person name="Lukacs Z."/>
            <person name="Mihaltcheva S."/>
            <person name="Morgado L.N."/>
            <person name="Niskanen T."/>
            <person name="Noordeloos M.E."/>
            <person name="Ohm R.A."/>
            <person name="Ortiz-Santana B."/>
            <person name="Ovrebo C."/>
            <person name="Racz N."/>
            <person name="Riley R."/>
            <person name="Savchenko A."/>
            <person name="Shiryaev A."/>
            <person name="Soop K."/>
            <person name="Spirin V."/>
            <person name="Szebenyi C."/>
            <person name="Tomsovsky M."/>
            <person name="Tulloss R.E."/>
            <person name="Uehling J."/>
            <person name="Grigoriev I.V."/>
            <person name="Vagvolgyi C."/>
            <person name="Papp T."/>
            <person name="Martin F.M."/>
            <person name="Miettinen O."/>
            <person name="Hibbett D.S."/>
            <person name="Nagy L.G."/>
        </authorList>
    </citation>
    <scope>NUCLEOTIDE SEQUENCE [LARGE SCALE GENOMIC DNA]</scope>
    <source>
        <strain evidence="1 2">NL-1719</strain>
    </source>
</reference>
<dbReference type="Proteomes" id="UP000308600">
    <property type="component" value="Unassembled WGS sequence"/>
</dbReference>
<evidence type="ECO:0000313" key="2">
    <source>
        <dbReference type="Proteomes" id="UP000308600"/>
    </source>
</evidence>
<sequence>MIVMNLCDDQVVYVAQAKTASDMWKSLLDAYDAETHPSMPLLRLKLYKSLLEEGGDIVKHHAELKALRRRLHLIGYLIPEEDFRWIVLASLPESWSAFCHSIPVERSTTAGVVIEGCRTVNGLNETRGRTLELVIRCGVWYETSRKVH</sequence>
<protein>
    <submittedName>
        <fullName evidence="1">Uncharacterized protein</fullName>
    </submittedName>
</protein>
<evidence type="ECO:0000313" key="1">
    <source>
        <dbReference type="EMBL" id="TFK58572.1"/>
    </source>
</evidence>
<accession>A0ACD2ZZ04</accession>
<organism evidence="1 2">
    <name type="scientific">Pluteus cervinus</name>
    <dbReference type="NCBI Taxonomy" id="181527"/>
    <lineage>
        <taxon>Eukaryota</taxon>
        <taxon>Fungi</taxon>
        <taxon>Dikarya</taxon>
        <taxon>Basidiomycota</taxon>
        <taxon>Agaricomycotina</taxon>
        <taxon>Agaricomycetes</taxon>
        <taxon>Agaricomycetidae</taxon>
        <taxon>Agaricales</taxon>
        <taxon>Pluteineae</taxon>
        <taxon>Pluteaceae</taxon>
        <taxon>Pluteus</taxon>
    </lineage>
</organism>